<dbReference type="InterPro" id="IPR015797">
    <property type="entry name" value="NUDIX_hydrolase-like_dom_sf"/>
</dbReference>
<dbReference type="Gene3D" id="3.90.79.10">
    <property type="entry name" value="Nucleoside Triphosphate Pyrophosphohydrolase"/>
    <property type="match status" value="1"/>
</dbReference>
<dbReference type="Proteomes" id="UP000031408">
    <property type="component" value="Unassembled WGS sequence"/>
</dbReference>
<dbReference type="STRING" id="1349421.OI18_22210"/>
<evidence type="ECO:0000259" key="1">
    <source>
        <dbReference type="PROSITE" id="PS51462"/>
    </source>
</evidence>
<dbReference type="PROSITE" id="PS51462">
    <property type="entry name" value="NUDIX"/>
    <property type="match status" value="1"/>
</dbReference>
<dbReference type="OrthoDB" id="9810648at2"/>
<dbReference type="EMBL" id="JSVC01000038">
    <property type="protein sequence ID" value="KIC91953.1"/>
    <property type="molecule type" value="Genomic_DNA"/>
</dbReference>
<dbReference type="InterPro" id="IPR000086">
    <property type="entry name" value="NUDIX_hydrolase_dom"/>
</dbReference>
<sequence>MFSLRVYGLLINEQKQVLVSDEKIRGGLYTKFPGGGLEFGEGTRDCLKREFMEEMSLDVAIGDHIYTTDYFQMSAFNPSQQIISIYYFAHALEDIKVPLRNRPFDFDQAQLELYDKTQNIETFRFINWVDLGEHSVTLPIDKIVVGLIKNHPGFQ</sequence>
<protein>
    <submittedName>
        <fullName evidence="2">NUDIX hydrolase</fullName>
    </submittedName>
</protein>
<proteinExistence type="predicted"/>
<feature type="domain" description="Nudix hydrolase" evidence="1">
    <location>
        <begin position="1"/>
        <end position="149"/>
    </location>
</feature>
<keyword evidence="2" id="KW-0378">Hydrolase</keyword>
<gene>
    <name evidence="2" type="ORF">OI18_22210</name>
</gene>
<dbReference type="RefSeq" id="WP_039144211.1">
    <property type="nucleotide sequence ID" value="NZ_JSVC01000038.1"/>
</dbReference>
<dbReference type="AlphaFoldDB" id="A0A0C1L8Q3"/>
<comment type="caution">
    <text evidence="2">The sequence shown here is derived from an EMBL/GenBank/DDBJ whole genome shotgun (WGS) entry which is preliminary data.</text>
</comment>
<evidence type="ECO:0000313" key="3">
    <source>
        <dbReference type="Proteomes" id="UP000031408"/>
    </source>
</evidence>
<reference evidence="2 3" key="1">
    <citation type="submission" date="2014-11" db="EMBL/GenBank/DDBJ databases">
        <title>Genome sequence of Flavihumibacter solisilvae 3-3.</title>
        <authorList>
            <person name="Zhou G."/>
            <person name="Li M."/>
            <person name="Wang G."/>
        </authorList>
    </citation>
    <scope>NUCLEOTIDE SEQUENCE [LARGE SCALE GENOMIC DNA]</scope>
    <source>
        <strain evidence="2 3">3-3</strain>
    </source>
</reference>
<dbReference type="Pfam" id="PF00293">
    <property type="entry name" value="NUDIX"/>
    <property type="match status" value="1"/>
</dbReference>
<accession>A0A0C1L8Q3</accession>
<organism evidence="2 3">
    <name type="scientific">Flavihumibacter solisilvae</name>
    <dbReference type="NCBI Taxonomy" id="1349421"/>
    <lineage>
        <taxon>Bacteria</taxon>
        <taxon>Pseudomonadati</taxon>
        <taxon>Bacteroidota</taxon>
        <taxon>Chitinophagia</taxon>
        <taxon>Chitinophagales</taxon>
        <taxon>Chitinophagaceae</taxon>
        <taxon>Flavihumibacter</taxon>
    </lineage>
</organism>
<evidence type="ECO:0000313" key="2">
    <source>
        <dbReference type="EMBL" id="KIC91953.1"/>
    </source>
</evidence>
<keyword evidence="3" id="KW-1185">Reference proteome</keyword>
<name>A0A0C1L8Q3_9BACT</name>
<dbReference type="GO" id="GO:0016787">
    <property type="term" value="F:hydrolase activity"/>
    <property type="evidence" value="ECO:0007669"/>
    <property type="project" value="UniProtKB-KW"/>
</dbReference>
<dbReference type="SUPFAM" id="SSF55811">
    <property type="entry name" value="Nudix"/>
    <property type="match status" value="1"/>
</dbReference>